<evidence type="ECO:0000259" key="12">
    <source>
        <dbReference type="Pfam" id="PF21088"/>
    </source>
</evidence>
<comment type="caution">
    <text evidence="13">The sequence shown here is derived from an EMBL/GenBank/DDBJ whole genome shotgun (WGS) entry which is preliminary data.</text>
</comment>
<comment type="subcellular location">
    <subcellularLocation>
        <location evidence="1">Cell membrane</location>
        <topology evidence="1">Multi-pass membrane protein</topology>
    </subcellularLocation>
</comment>
<feature type="transmembrane region" description="Helical" evidence="8">
    <location>
        <begin position="435"/>
        <end position="461"/>
    </location>
</feature>
<dbReference type="SUPFAM" id="SSF82689">
    <property type="entry name" value="Mechanosensitive channel protein MscS (YggB), C-terminal domain"/>
    <property type="match status" value="1"/>
</dbReference>
<accession>A0A6N9TMD6</accession>
<evidence type="ECO:0000256" key="8">
    <source>
        <dbReference type="SAM" id="Phobius"/>
    </source>
</evidence>
<dbReference type="InterPro" id="IPR052702">
    <property type="entry name" value="MscS-like_channel"/>
</dbReference>
<feature type="transmembrane region" description="Helical" evidence="8">
    <location>
        <begin position="406"/>
        <end position="429"/>
    </location>
</feature>
<keyword evidence="14" id="KW-1185">Reference proteome</keyword>
<gene>
    <name evidence="13" type="ORF">G3N55_06295</name>
</gene>
<dbReference type="InterPro" id="IPR011066">
    <property type="entry name" value="MscS_channel_C_sf"/>
</dbReference>
<dbReference type="InterPro" id="IPR010920">
    <property type="entry name" value="LSM_dom_sf"/>
</dbReference>
<name>A0A6N9TMD6_DISTH</name>
<keyword evidence="6 8" id="KW-0472">Membrane</keyword>
<evidence type="ECO:0000256" key="9">
    <source>
        <dbReference type="SAM" id="SignalP"/>
    </source>
</evidence>
<feature type="transmembrane region" description="Helical" evidence="8">
    <location>
        <begin position="571"/>
        <end position="590"/>
    </location>
</feature>
<dbReference type="PANTHER" id="PTHR30347">
    <property type="entry name" value="POTASSIUM CHANNEL RELATED"/>
    <property type="match status" value="1"/>
</dbReference>
<feature type="transmembrane region" description="Helical" evidence="8">
    <location>
        <begin position="255"/>
        <end position="272"/>
    </location>
</feature>
<dbReference type="GO" id="GO:0005886">
    <property type="term" value="C:plasma membrane"/>
    <property type="evidence" value="ECO:0007669"/>
    <property type="project" value="UniProtKB-SubCell"/>
</dbReference>
<evidence type="ECO:0000256" key="5">
    <source>
        <dbReference type="ARBA" id="ARBA00022989"/>
    </source>
</evidence>
<keyword evidence="4 8" id="KW-0812">Transmembrane</keyword>
<evidence type="ECO:0000256" key="1">
    <source>
        <dbReference type="ARBA" id="ARBA00004651"/>
    </source>
</evidence>
<feature type="domain" description="Mechanosensitive ion channel MscS" evidence="10">
    <location>
        <begin position="612"/>
        <end position="678"/>
    </location>
</feature>
<dbReference type="EMBL" id="JAAGRR010000057">
    <property type="protein sequence ID" value="NDY42451.1"/>
    <property type="molecule type" value="Genomic_DNA"/>
</dbReference>
<sequence>MCLLGVLLAGAAAPPAFAAEPTRGPGPGVPAFPGLDQVVPAATEARAEAAKAKAEILRLHDLRDLERQLDELKARYDLLEKGLAEQGDPAGWSVDRLLDFQGRLEAFTRDARRVLDQVSDRLAELEAIRRAWSDRGRYFRDWEAHLRGSGLRPPPGVFPGVRRAVAGVLADVRRAAVPLVDLQTRVSTVLEAARARAGQLDAVITALRRQTFRKNAPSLFGAKYWRQFTPELRERALQGLVAAARVDLHFLERQGWMIGVQVLVLLALGLFIRRHRDAAGAPEWGFVLDRPWSTAFFLTLAAFSIFYQNPPAFWRLAVWFAGVASGIGLVFGLVRNPYKRAGLVFLAGVLLFSVALQIVSLPLPLYRLYLVAVSLAGVPFFLVLARNNDRFHGGGPTGYARLLRAGALLLGSALAAQCAGWSVLGARLVEATAKSVFLCVFTAMLIRIGRGGIGFLTGRILAARPGVTHRIRQGLEARLRQAFTAVVSVVAFLYFLQVWGLYESPAKAWAAVMGLGVSYGGFSLDLRAVLAAVLALYLAFLGSWGAQAFLEAEVFPRRRLDRGVRDSIRRLLHYALVIVGFVMALGFLGVEMQHFVVLAGALGIGIGFGLQNVVNNFVSGLILLFERPIKVGDTIVQNGEWAVVRRIGMRSTVVETYDQSEIIIPNSQLVSETVVNWTLSTSRARVTLPVGVAYGSDTDEVMRILLEAAAQHPAVLPEPKPYVVFRGFGESSLDFELRCWIGDANRRVETRSDLGLFVDRRFREEGVVVPFPQRDLHLVSVAPEAGWSLRGERNDETGPPVPVKP</sequence>
<comment type="similarity">
    <text evidence="2">Belongs to the MscS (TC 1.A.23) family.</text>
</comment>
<keyword evidence="9" id="KW-0732">Signal</keyword>
<dbReference type="Pfam" id="PF00924">
    <property type="entry name" value="MS_channel_2nd"/>
    <property type="match status" value="1"/>
</dbReference>
<dbReference type="PANTHER" id="PTHR30347:SF1">
    <property type="entry name" value="MECHANOSENSITIVE CHANNEL MSCK"/>
    <property type="match status" value="1"/>
</dbReference>
<feature type="coiled-coil region" evidence="7">
    <location>
        <begin position="108"/>
        <end position="135"/>
    </location>
</feature>
<dbReference type="GO" id="GO:0055085">
    <property type="term" value="P:transmembrane transport"/>
    <property type="evidence" value="ECO:0007669"/>
    <property type="project" value="InterPro"/>
</dbReference>
<dbReference type="RefSeq" id="WP_163298590.1">
    <property type="nucleotide sequence ID" value="NZ_JAAGRR010000057.1"/>
</dbReference>
<dbReference type="Pfam" id="PF21088">
    <property type="entry name" value="MS_channel_1st"/>
    <property type="match status" value="1"/>
</dbReference>
<feature type="coiled-coil region" evidence="7">
    <location>
        <begin position="42"/>
        <end position="82"/>
    </location>
</feature>
<feature type="transmembrane region" description="Helical" evidence="8">
    <location>
        <begin position="284"/>
        <end position="307"/>
    </location>
</feature>
<dbReference type="InterPro" id="IPR011014">
    <property type="entry name" value="MscS_channel_TM-2"/>
</dbReference>
<feature type="domain" description="Mechanosensitive ion channel transmembrane helices 2/3" evidence="12">
    <location>
        <begin position="572"/>
        <end position="611"/>
    </location>
</feature>
<dbReference type="Pfam" id="PF21082">
    <property type="entry name" value="MS_channel_3rd"/>
    <property type="match status" value="1"/>
</dbReference>
<evidence type="ECO:0000256" key="3">
    <source>
        <dbReference type="ARBA" id="ARBA00022475"/>
    </source>
</evidence>
<protein>
    <submittedName>
        <fullName evidence="13">Mechanosensitive ion channel</fullName>
    </submittedName>
</protein>
<dbReference type="SUPFAM" id="SSF82861">
    <property type="entry name" value="Mechanosensitive channel protein MscS (YggB), transmembrane region"/>
    <property type="match status" value="1"/>
</dbReference>
<feature type="transmembrane region" description="Helical" evidence="8">
    <location>
        <begin position="482"/>
        <end position="502"/>
    </location>
</feature>
<keyword evidence="5 8" id="KW-1133">Transmembrane helix</keyword>
<feature type="domain" description="Mechanosensitive ion channel MscS C-terminal" evidence="11">
    <location>
        <begin position="686"/>
        <end position="767"/>
    </location>
</feature>
<dbReference type="AlphaFoldDB" id="A0A6N9TMD6"/>
<dbReference type="Gene3D" id="3.30.70.100">
    <property type="match status" value="1"/>
</dbReference>
<feature type="chain" id="PRO_5027081452" evidence="9">
    <location>
        <begin position="19"/>
        <end position="805"/>
    </location>
</feature>
<dbReference type="InterPro" id="IPR006685">
    <property type="entry name" value="MscS_channel_2nd"/>
</dbReference>
<evidence type="ECO:0000256" key="6">
    <source>
        <dbReference type="ARBA" id="ARBA00023136"/>
    </source>
</evidence>
<evidence type="ECO:0000259" key="11">
    <source>
        <dbReference type="Pfam" id="PF21082"/>
    </source>
</evidence>
<evidence type="ECO:0000313" key="13">
    <source>
        <dbReference type="EMBL" id="NDY42451.1"/>
    </source>
</evidence>
<dbReference type="SUPFAM" id="SSF50182">
    <property type="entry name" value="Sm-like ribonucleoproteins"/>
    <property type="match status" value="1"/>
</dbReference>
<reference evidence="13 14" key="1">
    <citation type="submission" date="2020-02" db="EMBL/GenBank/DDBJ databases">
        <title>Comparative genomics of sulfur disproportionating microorganisms.</title>
        <authorList>
            <person name="Ward L.M."/>
            <person name="Bertran E."/>
            <person name="Johnston D.T."/>
        </authorList>
    </citation>
    <scope>NUCLEOTIDE SEQUENCE [LARGE SCALE GENOMIC DNA]</scope>
    <source>
        <strain evidence="13 14">DSM 100025</strain>
    </source>
</reference>
<dbReference type="InterPro" id="IPR049142">
    <property type="entry name" value="MS_channel_1st"/>
</dbReference>
<feature type="signal peptide" evidence="9">
    <location>
        <begin position="1"/>
        <end position="18"/>
    </location>
</feature>
<evidence type="ECO:0000256" key="2">
    <source>
        <dbReference type="ARBA" id="ARBA00008017"/>
    </source>
</evidence>
<dbReference type="Gene3D" id="2.30.30.60">
    <property type="match status" value="1"/>
</dbReference>
<feature type="transmembrane region" description="Helical" evidence="8">
    <location>
        <begin position="313"/>
        <end position="334"/>
    </location>
</feature>
<feature type="transmembrane region" description="Helical" evidence="8">
    <location>
        <begin position="596"/>
        <end position="625"/>
    </location>
</feature>
<organism evidence="13 14">
    <name type="scientific">Dissulfurirhabdus thermomarina</name>
    <dbReference type="NCBI Taxonomy" id="1765737"/>
    <lineage>
        <taxon>Bacteria</taxon>
        <taxon>Deltaproteobacteria</taxon>
        <taxon>Dissulfurirhabdaceae</taxon>
        <taxon>Dissulfurirhabdus</taxon>
    </lineage>
</organism>
<dbReference type="Gene3D" id="1.10.287.1260">
    <property type="match status" value="1"/>
</dbReference>
<feature type="transmembrane region" description="Helical" evidence="8">
    <location>
        <begin position="528"/>
        <end position="550"/>
    </location>
</feature>
<feature type="transmembrane region" description="Helical" evidence="8">
    <location>
        <begin position="341"/>
        <end position="360"/>
    </location>
</feature>
<dbReference type="InterPro" id="IPR023408">
    <property type="entry name" value="MscS_beta-dom_sf"/>
</dbReference>
<dbReference type="Proteomes" id="UP000469346">
    <property type="component" value="Unassembled WGS sequence"/>
</dbReference>
<dbReference type="InterPro" id="IPR049278">
    <property type="entry name" value="MS_channel_C"/>
</dbReference>
<proteinExistence type="inferred from homology"/>
<evidence type="ECO:0000313" key="14">
    <source>
        <dbReference type="Proteomes" id="UP000469346"/>
    </source>
</evidence>
<evidence type="ECO:0000256" key="7">
    <source>
        <dbReference type="SAM" id="Coils"/>
    </source>
</evidence>
<evidence type="ECO:0000259" key="10">
    <source>
        <dbReference type="Pfam" id="PF00924"/>
    </source>
</evidence>
<feature type="transmembrane region" description="Helical" evidence="8">
    <location>
        <begin position="366"/>
        <end position="385"/>
    </location>
</feature>
<keyword evidence="3" id="KW-1003">Cell membrane</keyword>
<keyword evidence="7" id="KW-0175">Coiled coil</keyword>
<evidence type="ECO:0000256" key="4">
    <source>
        <dbReference type="ARBA" id="ARBA00022692"/>
    </source>
</evidence>